<dbReference type="RefSeq" id="WP_099342846.1">
    <property type="nucleotide sequence ID" value="NZ_CP032098.1"/>
</dbReference>
<reference evidence="8 11" key="2">
    <citation type="submission" date="2018-08" db="EMBL/GenBank/DDBJ databases">
        <title>Complete genome of the Arcobacter molluscorum type strain LMG 25693.</title>
        <authorList>
            <person name="Miller W.G."/>
            <person name="Yee E."/>
            <person name="Bono J.L."/>
        </authorList>
    </citation>
    <scope>NUCLEOTIDE SEQUENCE [LARGE SCALE GENOMIC DNA]</scope>
    <source>
        <strain evidence="8 11">CECT 7696</strain>
    </source>
</reference>
<dbReference type="EMBL" id="CP032098">
    <property type="protein sequence ID" value="AXX92497.1"/>
    <property type="molecule type" value="Genomic_DNA"/>
</dbReference>
<keyword evidence="10" id="KW-1185">Reference proteome</keyword>
<evidence type="ECO:0000256" key="5">
    <source>
        <dbReference type="ARBA" id="ARBA00022963"/>
    </source>
</evidence>
<sequence>MRFFLILLFIINFAFARQDLYYLPNDSDKSINAISKLITNSKNSIDIAMYNFTYKKLAKLLKQSVKEGKEVTVIMDKNKVSEEKDTLYNYLKDSGIKVILTNKKLHIKMAIFDKETVAFGSINWKKKSFNKDYEILYISDKKKIVKDLNDVFKKLLLENK</sequence>
<dbReference type="Proteomes" id="UP000262712">
    <property type="component" value="Chromosome"/>
</dbReference>
<evidence type="ECO:0000256" key="2">
    <source>
        <dbReference type="ARBA" id="ARBA00008664"/>
    </source>
</evidence>
<keyword evidence="9" id="KW-0255">Endonuclease</keyword>
<protein>
    <recommendedName>
        <fullName evidence="3">phospholipase D</fullName>
        <ecNumber evidence="3">3.1.4.4</ecNumber>
    </recommendedName>
</protein>
<evidence type="ECO:0000256" key="3">
    <source>
        <dbReference type="ARBA" id="ARBA00012027"/>
    </source>
</evidence>
<dbReference type="Pfam" id="PF13091">
    <property type="entry name" value="PLDc_2"/>
    <property type="match status" value="1"/>
</dbReference>
<evidence type="ECO:0000313" key="11">
    <source>
        <dbReference type="Proteomes" id="UP000262712"/>
    </source>
</evidence>
<keyword evidence="9" id="KW-0540">Nuclease</keyword>
<dbReference type="SUPFAM" id="SSF56024">
    <property type="entry name" value="Phospholipase D/nuclease"/>
    <property type="match status" value="1"/>
</dbReference>
<reference evidence="9 10" key="1">
    <citation type="submission" date="2017-09" db="EMBL/GenBank/DDBJ databases">
        <title>Arcobacter canalis sp. nov., a new species isolated from a water canal contaminated with urban sewage.</title>
        <authorList>
            <person name="Perez-Cataluna A."/>
            <person name="Salas-Masso N."/>
            <person name="Figueras M.J."/>
        </authorList>
    </citation>
    <scope>NUCLEOTIDE SEQUENCE [LARGE SCALE GENOMIC DNA]</scope>
    <source>
        <strain evidence="9 10">F98-3</strain>
    </source>
</reference>
<dbReference type="PANTHER" id="PTHR43856">
    <property type="entry name" value="CARDIOLIPIN HYDROLASE"/>
    <property type="match status" value="1"/>
</dbReference>
<keyword evidence="5" id="KW-0442">Lipid degradation</keyword>
<dbReference type="Proteomes" id="UP000221222">
    <property type="component" value="Unassembled WGS sequence"/>
</dbReference>
<evidence type="ECO:0000256" key="6">
    <source>
        <dbReference type="ARBA" id="ARBA00023098"/>
    </source>
</evidence>
<gene>
    <name evidence="8" type="ORF">AMOL_1528</name>
    <name evidence="9" type="ORF">CPU12_09335</name>
</gene>
<dbReference type="InterPro" id="IPR051406">
    <property type="entry name" value="PLD_domain"/>
</dbReference>
<evidence type="ECO:0000313" key="10">
    <source>
        <dbReference type="Proteomes" id="UP000221222"/>
    </source>
</evidence>
<dbReference type="EMBL" id="NXFY01000014">
    <property type="protein sequence ID" value="PHO17633.1"/>
    <property type="molecule type" value="Genomic_DNA"/>
</dbReference>
<dbReference type="InterPro" id="IPR025202">
    <property type="entry name" value="PLD-like_dom"/>
</dbReference>
<dbReference type="InterPro" id="IPR001736">
    <property type="entry name" value="PLipase_D/transphosphatidylase"/>
</dbReference>
<dbReference type="GO" id="GO:0016891">
    <property type="term" value="F:RNA endonuclease activity producing 5'-phosphomonoesters, hydrolytic mechanism"/>
    <property type="evidence" value="ECO:0007669"/>
    <property type="project" value="TreeGrafter"/>
</dbReference>
<accession>A0A2G1DGL9</accession>
<dbReference type="PROSITE" id="PS50035">
    <property type="entry name" value="PLD"/>
    <property type="match status" value="1"/>
</dbReference>
<organism evidence="9 10">
    <name type="scientific">Malaciobacter molluscorum LMG 25693</name>
    <dbReference type="NCBI Taxonomy" id="870501"/>
    <lineage>
        <taxon>Bacteria</taxon>
        <taxon>Pseudomonadati</taxon>
        <taxon>Campylobacterota</taxon>
        <taxon>Epsilonproteobacteria</taxon>
        <taxon>Campylobacterales</taxon>
        <taxon>Arcobacteraceae</taxon>
        <taxon>Malaciobacter</taxon>
    </lineage>
</organism>
<keyword evidence="6" id="KW-0443">Lipid metabolism</keyword>
<dbReference type="EC" id="3.1.4.4" evidence="3"/>
<name>A0A2G1DGL9_9BACT</name>
<dbReference type="AlphaFoldDB" id="A0A2G1DGL9"/>
<dbReference type="GO" id="GO:0006793">
    <property type="term" value="P:phosphorus metabolic process"/>
    <property type="evidence" value="ECO:0007669"/>
    <property type="project" value="UniProtKB-ARBA"/>
</dbReference>
<evidence type="ECO:0000313" key="9">
    <source>
        <dbReference type="EMBL" id="PHO17633.1"/>
    </source>
</evidence>
<evidence type="ECO:0000259" key="7">
    <source>
        <dbReference type="PROSITE" id="PS50035"/>
    </source>
</evidence>
<evidence type="ECO:0000313" key="8">
    <source>
        <dbReference type="EMBL" id="AXX92497.1"/>
    </source>
</evidence>
<dbReference type="Gene3D" id="3.30.870.10">
    <property type="entry name" value="Endonuclease Chain A"/>
    <property type="match status" value="1"/>
</dbReference>
<evidence type="ECO:0000256" key="4">
    <source>
        <dbReference type="ARBA" id="ARBA00022801"/>
    </source>
</evidence>
<evidence type="ECO:0000256" key="1">
    <source>
        <dbReference type="ARBA" id="ARBA00000798"/>
    </source>
</evidence>
<feature type="domain" description="PLD phosphodiesterase" evidence="7">
    <location>
        <begin position="101"/>
        <end position="128"/>
    </location>
</feature>
<dbReference type="GO" id="GO:0004630">
    <property type="term" value="F:phospholipase D activity"/>
    <property type="evidence" value="ECO:0007669"/>
    <property type="project" value="UniProtKB-EC"/>
</dbReference>
<keyword evidence="4" id="KW-0378">Hydrolase</keyword>
<comment type="catalytic activity">
    <reaction evidence="1">
        <text>a 1,2-diacyl-sn-glycero-3-phosphocholine + H2O = a 1,2-diacyl-sn-glycero-3-phosphate + choline + H(+)</text>
        <dbReference type="Rhea" id="RHEA:14445"/>
        <dbReference type="ChEBI" id="CHEBI:15354"/>
        <dbReference type="ChEBI" id="CHEBI:15377"/>
        <dbReference type="ChEBI" id="CHEBI:15378"/>
        <dbReference type="ChEBI" id="CHEBI:57643"/>
        <dbReference type="ChEBI" id="CHEBI:58608"/>
        <dbReference type="EC" id="3.1.4.4"/>
    </reaction>
</comment>
<proteinExistence type="inferred from homology"/>
<comment type="similarity">
    <text evidence="2">Belongs to the phospholipase D family.</text>
</comment>
<dbReference type="GO" id="GO:0016042">
    <property type="term" value="P:lipid catabolic process"/>
    <property type="evidence" value="ECO:0007669"/>
    <property type="project" value="UniProtKB-KW"/>
</dbReference>
<dbReference type="KEGG" id="amol:AMOL_1528"/>
<dbReference type="PANTHER" id="PTHR43856:SF1">
    <property type="entry name" value="MITOCHONDRIAL CARDIOLIPIN HYDROLASE"/>
    <property type="match status" value="1"/>
</dbReference>